<organism evidence="5">
    <name type="scientific">Echinostoma caproni</name>
    <dbReference type="NCBI Taxonomy" id="27848"/>
    <lineage>
        <taxon>Eukaryota</taxon>
        <taxon>Metazoa</taxon>
        <taxon>Spiralia</taxon>
        <taxon>Lophotrochozoa</taxon>
        <taxon>Platyhelminthes</taxon>
        <taxon>Trematoda</taxon>
        <taxon>Digenea</taxon>
        <taxon>Plagiorchiida</taxon>
        <taxon>Echinostomata</taxon>
        <taxon>Echinostomatoidea</taxon>
        <taxon>Echinostomatidae</taxon>
        <taxon>Echinostoma</taxon>
    </lineage>
</organism>
<gene>
    <name evidence="3" type="ORF">ECPE_LOCUS2927</name>
</gene>
<proteinExistence type="predicted"/>
<dbReference type="SUPFAM" id="SSF47473">
    <property type="entry name" value="EF-hand"/>
    <property type="match status" value="1"/>
</dbReference>
<dbReference type="OrthoDB" id="26525at2759"/>
<dbReference type="Gene3D" id="1.10.238.10">
    <property type="entry name" value="EF-hand"/>
    <property type="match status" value="1"/>
</dbReference>
<protein>
    <submittedName>
        <fullName evidence="5">EF-hand domain-containing protein</fullName>
    </submittedName>
</protein>
<dbReference type="AlphaFoldDB" id="A0A183A7J2"/>
<evidence type="ECO:0000256" key="1">
    <source>
        <dbReference type="ARBA" id="ARBA00022737"/>
    </source>
</evidence>
<sequence length="151" mass="17745">MRVDDLTENDITSIRKCFTFFDRKNHGYIETEQLGNALRWLKLIPSEAEISVLQEFLDPQKTGTLSWERFLVAAAHVWFASPQQLQTHLWHAFIVFDPELKGVIPAETMKEILVTHGMEPIPEKEADKLIKRFKNPHNQVEYSFMINEFMR</sequence>
<dbReference type="GO" id="GO:0016460">
    <property type="term" value="C:myosin II complex"/>
    <property type="evidence" value="ECO:0007669"/>
    <property type="project" value="TreeGrafter"/>
</dbReference>
<evidence type="ECO:0000259" key="2">
    <source>
        <dbReference type="PROSITE" id="PS50222"/>
    </source>
</evidence>
<dbReference type="PANTHER" id="PTHR23048:SF0">
    <property type="entry name" value="CALMODULIN LIKE 3"/>
    <property type="match status" value="1"/>
</dbReference>
<dbReference type="InterPro" id="IPR050230">
    <property type="entry name" value="CALM/Myosin/TropC-like"/>
</dbReference>
<evidence type="ECO:0000313" key="5">
    <source>
        <dbReference type="WBParaSite" id="ECPE_0000293001-mRNA-1"/>
    </source>
</evidence>
<dbReference type="InterPro" id="IPR002048">
    <property type="entry name" value="EF_hand_dom"/>
</dbReference>
<reference evidence="3 4" key="2">
    <citation type="submission" date="2018-11" db="EMBL/GenBank/DDBJ databases">
        <authorList>
            <consortium name="Pathogen Informatics"/>
        </authorList>
    </citation>
    <scope>NUCLEOTIDE SEQUENCE [LARGE SCALE GENOMIC DNA]</scope>
    <source>
        <strain evidence="3 4">Egypt</strain>
    </source>
</reference>
<dbReference type="Proteomes" id="UP000272942">
    <property type="component" value="Unassembled WGS sequence"/>
</dbReference>
<dbReference type="InterPro" id="IPR011992">
    <property type="entry name" value="EF-hand-dom_pair"/>
</dbReference>
<evidence type="ECO:0000313" key="3">
    <source>
        <dbReference type="EMBL" id="VDP67863.1"/>
    </source>
</evidence>
<dbReference type="FunFam" id="1.10.238.10:FF:000178">
    <property type="entry name" value="Calmodulin-2 A"/>
    <property type="match status" value="1"/>
</dbReference>
<evidence type="ECO:0000313" key="4">
    <source>
        <dbReference type="Proteomes" id="UP000272942"/>
    </source>
</evidence>
<dbReference type="EMBL" id="UZAN01039962">
    <property type="protein sequence ID" value="VDP67863.1"/>
    <property type="molecule type" value="Genomic_DNA"/>
</dbReference>
<dbReference type="PROSITE" id="PS50222">
    <property type="entry name" value="EF_HAND_2"/>
    <property type="match status" value="1"/>
</dbReference>
<dbReference type="PANTHER" id="PTHR23048">
    <property type="entry name" value="MYOSIN LIGHT CHAIN 1, 3"/>
    <property type="match status" value="1"/>
</dbReference>
<name>A0A183A7J2_9TREM</name>
<reference evidence="5" key="1">
    <citation type="submission" date="2016-06" db="UniProtKB">
        <authorList>
            <consortium name="WormBaseParasite"/>
        </authorList>
    </citation>
    <scope>IDENTIFICATION</scope>
</reference>
<keyword evidence="4" id="KW-1185">Reference proteome</keyword>
<feature type="domain" description="EF-hand" evidence="2">
    <location>
        <begin position="9"/>
        <end position="44"/>
    </location>
</feature>
<dbReference type="WBParaSite" id="ECPE_0000293001-mRNA-1">
    <property type="protein sequence ID" value="ECPE_0000293001-mRNA-1"/>
    <property type="gene ID" value="ECPE_0000293001"/>
</dbReference>
<dbReference type="GO" id="GO:0005509">
    <property type="term" value="F:calcium ion binding"/>
    <property type="evidence" value="ECO:0007669"/>
    <property type="project" value="InterPro"/>
</dbReference>
<keyword evidence="1" id="KW-0677">Repeat</keyword>
<accession>A0A183A7J2</accession>